<name>A0A4Y7IXI2_PAPSO</name>
<dbReference type="Pfam" id="PF12776">
    <property type="entry name" value="Myb_DNA-bind_3"/>
    <property type="match status" value="1"/>
</dbReference>
<keyword evidence="4" id="KW-1185">Reference proteome</keyword>
<feature type="region of interest" description="Disordered" evidence="1">
    <location>
        <begin position="154"/>
        <end position="221"/>
    </location>
</feature>
<dbReference type="OMA" id="SHANNGE"/>
<dbReference type="PANTHER" id="PTHR46929:SF3">
    <property type="entry name" value="MYB_SANT-LIKE DOMAIN-CONTAINING PROTEIN"/>
    <property type="match status" value="1"/>
</dbReference>
<dbReference type="EMBL" id="CM010716">
    <property type="protein sequence ID" value="RZC52189.1"/>
    <property type="molecule type" value="Genomic_DNA"/>
</dbReference>
<protein>
    <recommendedName>
        <fullName evidence="2">Myb/SANT-like domain-containing protein</fullName>
    </recommendedName>
</protein>
<dbReference type="InterPro" id="IPR024752">
    <property type="entry name" value="Myb/SANT-like_dom"/>
</dbReference>
<evidence type="ECO:0000313" key="3">
    <source>
        <dbReference type="EMBL" id="RZC52189.1"/>
    </source>
</evidence>
<evidence type="ECO:0000313" key="4">
    <source>
        <dbReference type="Proteomes" id="UP000316621"/>
    </source>
</evidence>
<evidence type="ECO:0000256" key="1">
    <source>
        <dbReference type="SAM" id="MobiDB-lite"/>
    </source>
</evidence>
<dbReference type="OrthoDB" id="1734412at2759"/>
<sequence length="221" mass="24464">MDRILIDTLEEQIAAGNKADNGWKSVSSQQVRTNIKCKLDMEINIDNVKNRLKTWKESYTAMSYLLNKSGFGRILTNNTLTAPDSVRKDFLKDNPQYSKYRDKSLDTFDEIETIIGNDQATGSEAQTAALAESNLRDDDTMPNLPIIVYDETTSHANNGEGTSHANNSEGTSHANNSEGTGSEPSSRSNATPCTTKDNVNTRKRKNREDAACKKESMSQMA</sequence>
<feature type="compositionally biased region" description="Basic and acidic residues" evidence="1">
    <location>
        <begin position="206"/>
        <end position="221"/>
    </location>
</feature>
<dbReference type="Gramene" id="RZC52189">
    <property type="protein sequence ID" value="RZC52189"/>
    <property type="gene ID" value="C5167_020611"/>
</dbReference>
<organism evidence="3 4">
    <name type="scientific">Papaver somniferum</name>
    <name type="common">Opium poppy</name>
    <dbReference type="NCBI Taxonomy" id="3469"/>
    <lineage>
        <taxon>Eukaryota</taxon>
        <taxon>Viridiplantae</taxon>
        <taxon>Streptophyta</taxon>
        <taxon>Embryophyta</taxon>
        <taxon>Tracheophyta</taxon>
        <taxon>Spermatophyta</taxon>
        <taxon>Magnoliopsida</taxon>
        <taxon>Ranunculales</taxon>
        <taxon>Papaveraceae</taxon>
        <taxon>Papaveroideae</taxon>
        <taxon>Papaver</taxon>
    </lineage>
</organism>
<evidence type="ECO:0000259" key="2">
    <source>
        <dbReference type="Pfam" id="PF12776"/>
    </source>
</evidence>
<proteinExistence type="predicted"/>
<gene>
    <name evidence="3" type="ORF">C5167_020611</name>
</gene>
<feature type="compositionally biased region" description="Polar residues" evidence="1">
    <location>
        <begin position="154"/>
        <end position="198"/>
    </location>
</feature>
<reference evidence="3 4" key="1">
    <citation type="journal article" date="2018" name="Science">
        <title>The opium poppy genome and morphinan production.</title>
        <authorList>
            <person name="Guo L."/>
            <person name="Winzer T."/>
            <person name="Yang X."/>
            <person name="Li Y."/>
            <person name="Ning Z."/>
            <person name="He Z."/>
            <person name="Teodor R."/>
            <person name="Lu Y."/>
            <person name="Bowser T.A."/>
            <person name="Graham I.A."/>
            <person name="Ye K."/>
        </authorList>
    </citation>
    <scope>NUCLEOTIDE SEQUENCE [LARGE SCALE GENOMIC DNA]</scope>
    <source>
        <strain evidence="4">cv. HN1</strain>
        <tissue evidence="3">Leaves</tissue>
    </source>
</reference>
<dbReference type="Proteomes" id="UP000316621">
    <property type="component" value="Chromosome 2"/>
</dbReference>
<dbReference type="PANTHER" id="PTHR46929">
    <property type="entry name" value="EXPRESSED PROTEIN"/>
    <property type="match status" value="1"/>
</dbReference>
<accession>A0A4Y7IXI2</accession>
<dbReference type="AlphaFoldDB" id="A0A4Y7IXI2"/>
<feature type="domain" description="Myb/SANT-like" evidence="2">
    <location>
        <begin position="1"/>
        <end position="86"/>
    </location>
</feature>
<dbReference type="STRING" id="3469.A0A4Y7IXI2"/>